<evidence type="ECO:0000256" key="6">
    <source>
        <dbReference type="SAM" id="MobiDB-lite"/>
    </source>
</evidence>
<organism evidence="8 9">
    <name type="scientific">Cellulomonas wangleii</name>
    <dbReference type="NCBI Taxonomy" id="2816956"/>
    <lineage>
        <taxon>Bacteria</taxon>
        <taxon>Bacillati</taxon>
        <taxon>Actinomycetota</taxon>
        <taxon>Actinomycetes</taxon>
        <taxon>Micrococcales</taxon>
        <taxon>Cellulomonadaceae</taxon>
        <taxon>Cellulomonas</taxon>
    </lineage>
</organism>
<proteinExistence type="predicted"/>
<evidence type="ECO:0000256" key="2">
    <source>
        <dbReference type="ARBA" id="ARBA00022475"/>
    </source>
</evidence>
<reference evidence="8 9" key="1">
    <citation type="submission" date="2021-05" db="EMBL/GenBank/DDBJ databases">
        <title>Novel species in genus Cellulomonas.</title>
        <authorList>
            <person name="Zhang G."/>
        </authorList>
    </citation>
    <scope>NUCLEOTIDE SEQUENCE [LARGE SCALE GENOMIC DNA]</scope>
    <source>
        <strain evidence="9">zg-ZUI222</strain>
    </source>
</reference>
<feature type="region of interest" description="Disordered" evidence="6">
    <location>
        <begin position="277"/>
        <end position="315"/>
    </location>
</feature>
<evidence type="ECO:0000313" key="8">
    <source>
        <dbReference type="EMBL" id="QVI62192.1"/>
    </source>
</evidence>
<evidence type="ECO:0000256" key="3">
    <source>
        <dbReference type="ARBA" id="ARBA00022692"/>
    </source>
</evidence>
<feature type="transmembrane region" description="Helical" evidence="7">
    <location>
        <begin position="69"/>
        <end position="87"/>
    </location>
</feature>
<keyword evidence="4 7" id="KW-1133">Transmembrane helix</keyword>
<feature type="transmembrane region" description="Helical" evidence="7">
    <location>
        <begin position="250"/>
        <end position="271"/>
    </location>
</feature>
<gene>
    <name evidence="8" type="ORF">KG103_17560</name>
</gene>
<accession>A0ABX8D807</accession>
<dbReference type="Pfam" id="PF09678">
    <property type="entry name" value="Caa3_CtaG"/>
    <property type="match status" value="1"/>
</dbReference>
<evidence type="ECO:0000313" key="9">
    <source>
        <dbReference type="Proteomes" id="UP000677804"/>
    </source>
</evidence>
<feature type="transmembrane region" description="Helical" evidence="7">
    <location>
        <begin position="172"/>
        <end position="194"/>
    </location>
</feature>
<dbReference type="RefSeq" id="WP_207339760.1">
    <property type="nucleotide sequence ID" value="NZ_CP074405.1"/>
</dbReference>
<evidence type="ECO:0000256" key="5">
    <source>
        <dbReference type="ARBA" id="ARBA00023136"/>
    </source>
</evidence>
<name>A0ABX8D807_9CELL</name>
<evidence type="ECO:0000256" key="4">
    <source>
        <dbReference type="ARBA" id="ARBA00022989"/>
    </source>
</evidence>
<feature type="transmembrane region" description="Helical" evidence="7">
    <location>
        <begin position="146"/>
        <end position="166"/>
    </location>
</feature>
<feature type="compositionally biased region" description="Low complexity" evidence="6">
    <location>
        <begin position="297"/>
        <end position="315"/>
    </location>
</feature>
<keyword evidence="3 7" id="KW-0812">Transmembrane</keyword>
<feature type="compositionally biased region" description="Basic and acidic residues" evidence="6">
    <location>
        <begin position="286"/>
        <end position="296"/>
    </location>
</feature>
<dbReference type="EMBL" id="CP074405">
    <property type="protein sequence ID" value="QVI62192.1"/>
    <property type="molecule type" value="Genomic_DNA"/>
</dbReference>
<feature type="transmembrane region" description="Helical" evidence="7">
    <location>
        <begin position="32"/>
        <end position="49"/>
    </location>
</feature>
<protein>
    <submittedName>
        <fullName evidence="8">Cytochrome c oxidase assembly protein</fullName>
    </submittedName>
</protein>
<dbReference type="InterPro" id="IPR019108">
    <property type="entry name" value="Caa3_assmbl_CtaG-rel"/>
</dbReference>
<keyword evidence="2" id="KW-1003">Cell membrane</keyword>
<evidence type="ECO:0000256" key="7">
    <source>
        <dbReference type="SAM" id="Phobius"/>
    </source>
</evidence>
<comment type="subcellular location">
    <subcellularLocation>
        <location evidence="1">Cell membrane</location>
        <topology evidence="1">Multi-pass membrane protein</topology>
    </subcellularLocation>
</comment>
<evidence type="ECO:0000256" key="1">
    <source>
        <dbReference type="ARBA" id="ARBA00004651"/>
    </source>
</evidence>
<sequence>MTPGALGASPPGTAVLAHAGHGTAAAAWGPDAVAAALLAAALVAGYVLAARRHGRRVLRPWPVHRTVAWVTGCALVAVALSPVLAVVPGDASRHMVQHLLLGMLAPLALVLAAPLTLLLRVTTPGVRRVVGGVLAARPVHVLSHPVTAAVLHVGGVAALYLTPLYALTTRSAAAHVAVHVHFLAAGYLFAWALAGPDPAPRRPGTATRLVVLVLAGGAHAALAKLLYAHADRLPPGAVHAPGDVEAAAQWMYYGGDVAEVLLAVAVLAAWYRAGARRGSGTGQRVTGERVTGERVTARSAPATATARSPGAPATG</sequence>
<keyword evidence="5 7" id="KW-0472">Membrane</keyword>
<feature type="transmembrane region" description="Helical" evidence="7">
    <location>
        <begin position="206"/>
        <end position="230"/>
    </location>
</feature>
<dbReference type="Proteomes" id="UP000677804">
    <property type="component" value="Chromosome"/>
</dbReference>
<feature type="transmembrane region" description="Helical" evidence="7">
    <location>
        <begin position="99"/>
        <end position="119"/>
    </location>
</feature>
<keyword evidence="9" id="KW-1185">Reference proteome</keyword>